<organism evidence="1">
    <name type="scientific">Anguilla anguilla</name>
    <name type="common">European freshwater eel</name>
    <name type="synonym">Muraena anguilla</name>
    <dbReference type="NCBI Taxonomy" id="7936"/>
    <lineage>
        <taxon>Eukaryota</taxon>
        <taxon>Metazoa</taxon>
        <taxon>Chordata</taxon>
        <taxon>Craniata</taxon>
        <taxon>Vertebrata</taxon>
        <taxon>Euteleostomi</taxon>
        <taxon>Actinopterygii</taxon>
        <taxon>Neopterygii</taxon>
        <taxon>Teleostei</taxon>
        <taxon>Anguilliformes</taxon>
        <taxon>Anguillidae</taxon>
        <taxon>Anguilla</taxon>
    </lineage>
</organism>
<evidence type="ECO:0000313" key="1">
    <source>
        <dbReference type="EMBL" id="JAH87835.1"/>
    </source>
</evidence>
<reference evidence="1" key="2">
    <citation type="journal article" date="2015" name="Fish Shellfish Immunol.">
        <title>Early steps in the European eel (Anguilla anguilla)-Vibrio vulnificus interaction in the gills: Role of the RtxA13 toxin.</title>
        <authorList>
            <person name="Callol A."/>
            <person name="Pajuelo D."/>
            <person name="Ebbesson L."/>
            <person name="Teles M."/>
            <person name="MacKenzie S."/>
            <person name="Amaro C."/>
        </authorList>
    </citation>
    <scope>NUCLEOTIDE SEQUENCE</scope>
</reference>
<reference evidence="1" key="1">
    <citation type="submission" date="2014-11" db="EMBL/GenBank/DDBJ databases">
        <authorList>
            <person name="Amaro Gonzalez C."/>
        </authorList>
    </citation>
    <scope>NUCLEOTIDE SEQUENCE</scope>
</reference>
<dbReference type="EMBL" id="GBXM01020742">
    <property type="protein sequence ID" value="JAH87835.1"/>
    <property type="molecule type" value="Transcribed_RNA"/>
</dbReference>
<proteinExistence type="predicted"/>
<name>A0A0E9WE61_ANGAN</name>
<sequence>MNRRTFLGLFFLNKVGILQ</sequence>
<protein>
    <submittedName>
        <fullName evidence="1">Uncharacterized protein</fullName>
    </submittedName>
</protein>
<dbReference type="AlphaFoldDB" id="A0A0E9WE61"/>
<accession>A0A0E9WE61</accession>